<reference evidence="7" key="2">
    <citation type="submission" date="2025-08" db="UniProtKB">
        <authorList>
            <consortium name="Ensembl"/>
        </authorList>
    </citation>
    <scope>IDENTIFICATION</scope>
</reference>
<dbReference type="Gene3D" id="1.10.10.60">
    <property type="entry name" value="Homeodomain-like"/>
    <property type="match status" value="1"/>
</dbReference>
<name>A0A2I3MNQ8_PAPAN</name>
<evidence type="ECO:0000256" key="3">
    <source>
        <dbReference type="PROSITE-ProRule" id="PRU00108"/>
    </source>
</evidence>
<evidence type="ECO:0000256" key="4">
    <source>
        <dbReference type="RuleBase" id="RU000682"/>
    </source>
</evidence>
<dbReference type="SUPFAM" id="SSF46689">
    <property type="entry name" value="Homeodomain-like"/>
    <property type="match status" value="1"/>
</dbReference>
<feature type="region of interest" description="Disordered" evidence="5">
    <location>
        <begin position="355"/>
        <end position="383"/>
    </location>
</feature>
<dbReference type="PANTHER" id="PTHR24341:SF1">
    <property type="entry name" value="CYTOPLASMIC POLYADENYLATED HOMEOBOX-LIKE PROTEIN"/>
    <property type="match status" value="1"/>
</dbReference>
<evidence type="ECO:0000313" key="7">
    <source>
        <dbReference type="Ensembl" id="ENSPANP00000037256.2"/>
    </source>
</evidence>
<accession>A0A2I3MNQ8</accession>
<dbReference type="SMART" id="SM00389">
    <property type="entry name" value="HOX"/>
    <property type="match status" value="1"/>
</dbReference>
<dbReference type="InterPro" id="IPR009057">
    <property type="entry name" value="Homeodomain-like_sf"/>
</dbReference>
<keyword evidence="3 4" id="KW-0238">DNA-binding</keyword>
<dbReference type="OMA" id="IFGENCY"/>
<keyword evidence="3 4" id="KW-0371">Homeobox</keyword>
<keyword evidence="2 3" id="KW-0539">Nucleus</keyword>
<feature type="domain" description="Homeobox" evidence="6">
    <location>
        <begin position="26"/>
        <end position="86"/>
    </location>
</feature>
<dbReference type="GO" id="GO:0000981">
    <property type="term" value="F:DNA-binding transcription factor activity, RNA polymerase II-specific"/>
    <property type="evidence" value="ECO:0007669"/>
    <property type="project" value="TreeGrafter"/>
</dbReference>
<feature type="DNA-binding region" description="Homeobox" evidence="3">
    <location>
        <begin position="28"/>
        <end position="87"/>
    </location>
</feature>
<dbReference type="CDD" id="cd00086">
    <property type="entry name" value="homeodomain"/>
    <property type="match status" value="1"/>
</dbReference>
<evidence type="ECO:0000313" key="8">
    <source>
        <dbReference type="Proteomes" id="UP000028761"/>
    </source>
</evidence>
<dbReference type="PANTHER" id="PTHR24341">
    <property type="entry name" value="HOMEOBOX PROTEIN ENGRAILED"/>
    <property type="match status" value="1"/>
</dbReference>
<dbReference type="InterPro" id="IPR050720">
    <property type="entry name" value="Engrailed_Homeobox_TFs"/>
</dbReference>
<proteinExistence type="predicted"/>
<dbReference type="Ensembl" id="ENSPANT00000034169.2">
    <property type="protein sequence ID" value="ENSPANP00000037256.2"/>
    <property type="gene ID" value="ENSPANG00000031416.2"/>
</dbReference>
<feature type="region of interest" description="Disordered" evidence="5">
    <location>
        <begin position="1"/>
        <end position="33"/>
    </location>
</feature>
<dbReference type="Bgee" id="ENSPANG00000031416">
    <property type="expression patterns" value="Expressed in testis"/>
</dbReference>
<dbReference type="GO" id="GO:0005634">
    <property type="term" value="C:nucleus"/>
    <property type="evidence" value="ECO:0007669"/>
    <property type="project" value="UniProtKB-SubCell"/>
</dbReference>
<dbReference type="GO" id="GO:0000978">
    <property type="term" value="F:RNA polymerase II cis-regulatory region sequence-specific DNA binding"/>
    <property type="evidence" value="ECO:0007669"/>
    <property type="project" value="TreeGrafter"/>
</dbReference>
<dbReference type="Proteomes" id="UP000028761">
    <property type="component" value="Chromosome 18"/>
</dbReference>
<dbReference type="InterPro" id="IPR001356">
    <property type="entry name" value="HD"/>
</dbReference>
<dbReference type="STRING" id="9555.ENSPANP00000037256"/>
<dbReference type="PROSITE" id="PS50071">
    <property type="entry name" value="HOMEOBOX_2"/>
    <property type="match status" value="1"/>
</dbReference>
<comment type="subcellular location">
    <subcellularLocation>
        <location evidence="1 3 4">Nucleus</location>
    </subcellularLocation>
</comment>
<reference evidence="7" key="3">
    <citation type="submission" date="2025-09" db="UniProtKB">
        <authorList>
            <consortium name="Ensembl"/>
        </authorList>
    </citation>
    <scope>IDENTIFICATION</scope>
</reference>
<evidence type="ECO:0000259" key="6">
    <source>
        <dbReference type="PROSITE" id="PS50071"/>
    </source>
</evidence>
<protein>
    <submittedName>
        <fullName evidence="7">Cytoplasmic polyadenylated homeobox like</fullName>
    </submittedName>
</protein>
<evidence type="ECO:0000256" key="1">
    <source>
        <dbReference type="ARBA" id="ARBA00004123"/>
    </source>
</evidence>
<dbReference type="GeneTree" id="ENSGT00520000058758"/>
<sequence length="383" mass="43328">MSSDGTSGGFPAKENHHNEERQTNKPRKTKRRHKFSEELLQELKEIFGETCYPDYTTRKTLANKFGCPVNVIDNWFQNKRARLPPAERHRLFALQKKHYFPVRAHPFLSCQEAQAAVPNYATEQSFSGAQGVLMSTAGCSPLEKQRIPSQQMGYNCFSLENQEILSQQVGPQCSYLEKPGIPSQQVASQSYHLVTGTEKQPRCALEYGGDTGSGHFTNYRFLSYNSAVCLHPPPCSVPYFHGERTETRESQHASPFLLDYAQGAYGVKKDHCHCSFSFSLLQEQQQNDWQYHPQQHQQPQNYLEGMMVQERLPMDSGPWDLGKQWPSAQSQLQSQLPQNNGKPLCSQLQQVPPQIAADSPLLPLGQDMQEGASEQPRAQGQQL</sequence>
<gene>
    <name evidence="7" type="primary">CPHXL</name>
</gene>
<feature type="compositionally biased region" description="Basic and acidic residues" evidence="5">
    <location>
        <begin position="13"/>
        <end position="23"/>
    </location>
</feature>
<dbReference type="Pfam" id="PF00046">
    <property type="entry name" value="Homeodomain"/>
    <property type="match status" value="1"/>
</dbReference>
<organism evidence="7 8">
    <name type="scientific">Papio anubis</name>
    <name type="common">Olive baboon</name>
    <dbReference type="NCBI Taxonomy" id="9555"/>
    <lineage>
        <taxon>Eukaryota</taxon>
        <taxon>Metazoa</taxon>
        <taxon>Chordata</taxon>
        <taxon>Craniata</taxon>
        <taxon>Vertebrata</taxon>
        <taxon>Euteleostomi</taxon>
        <taxon>Mammalia</taxon>
        <taxon>Eutheria</taxon>
        <taxon>Euarchontoglires</taxon>
        <taxon>Primates</taxon>
        <taxon>Haplorrhini</taxon>
        <taxon>Catarrhini</taxon>
        <taxon>Cercopithecidae</taxon>
        <taxon>Cercopithecinae</taxon>
        <taxon>Papio</taxon>
    </lineage>
</organism>
<reference evidence="7 8" key="1">
    <citation type="submission" date="2012-03" db="EMBL/GenBank/DDBJ databases">
        <title>Whole Genome Assembly of Papio anubis.</title>
        <authorList>
            <person name="Liu Y.L."/>
            <person name="Abraham K.A."/>
            <person name="Akbar H.A."/>
            <person name="Ali S.A."/>
            <person name="Anosike U.A."/>
            <person name="Aqrawi P.A."/>
            <person name="Arias F.A."/>
            <person name="Attaway T.A."/>
            <person name="Awwad R.A."/>
            <person name="Babu C.B."/>
            <person name="Bandaranaike D.B."/>
            <person name="Battles P.B."/>
            <person name="Bell A.B."/>
            <person name="Beltran B.B."/>
            <person name="Berhane-Mersha D.B."/>
            <person name="Bess C.B."/>
            <person name="Bickham C.B."/>
            <person name="Bolden T.B."/>
            <person name="Carter K.C."/>
            <person name="Chau D.C."/>
            <person name="Chavez A.C."/>
            <person name="Clerc-Blankenburg K.C."/>
            <person name="Coyle M.C."/>
            <person name="Dao M.D."/>
            <person name="Davila M.L.D."/>
            <person name="Davy-Carroll L.D."/>
            <person name="Denson S.D."/>
            <person name="Dinh H.D."/>
            <person name="Fernandez S.F."/>
            <person name="Fernando P.F."/>
            <person name="Forbes L.F."/>
            <person name="Francis C.F."/>
            <person name="Francisco L.F."/>
            <person name="Fu Q.F."/>
            <person name="Garcia-Iii R.G."/>
            <person name="Garrett T.G."/>
            <person name="Gross S.G."/>
            <person name="Gubbala S.G."/>
            <person name="Hirani K.H."/>
            <person name="Hogues M.H."/>
            <person name="Hollins B.H."/>
            <person name="Jackson L.J."/>
            <person name="Javaid M.J."/>
            <person name="Jhangiani S.J."/>
            <person name="Johnson A.J."/>
            <person name="Johnson B.J."/>
            <person name="Jones J.J."/>
            <person name="Joshi V.J."/>
            <person name="Kalu J.K."/>
            <person name="Khan N.K."/>
            <person name="Korchina V.K."/>
            <person name="Kovar C.K."/>
            <person name="Lago L.L."/>
            <person name="Lara F.L."/>
            <person name="Le T.-K.L."/>
            <person name="Lee S.L."/>
            <person name="Legall-Iii F.L."/>
            <person name="Lemon S.L."/>
            <person name="Liu J.L."/>
            <person name="Liu Y.-S.L."/>
            <person name="Liyanage D.L."/>
            <person name="Lopez J.L."/>
            <person name="Lorensuhewa L.L."/>
            <person name="Mata R.M."/>
            <person name="Mathew T.M."/>
            <person name="Mercado C.M."/>
            <person name="Mercado I.M."/>
            <person name="Morales K.M."/>
            <person name="Morgan M.M."/>
            <person name="Munidasa M.M."/>
            <person name="Ngo D.N."/>
            <person name="Nguyen L.N."/>
            <person name="Nguyen T.N."/>
            <person name="Nguyen N.N."/>
            <person name="Obregon M.O."/>
            <person name="Okwuonu G.O."/>
            <person name="Ongeri F.O."/>
            <person name="Onwere C.O."/>
            <person name="Osifeso I.O."/>
            <person name="Parra A.P."/>
            <person name="Patil S.P."/>
            <person name="Perez A.P."/>
            <person name="Perez Y.P."/>
            <person name="Pham C.P."/>
            <person name="Pu L.-L.P."/>
            <person name="Puazo M.P."/>
            <person name="Quiroz J.Q."/>
            <person name="Rouhana J.R."/>
            <person name="Ruiz M.R."/>
            <person name="Ruiz S.-J.R."/>
            <person name="Saada N.S."/>
            <person name="Santibanez J.S."/>
            <person name="Scheel M.S."/>
            <person name="Schneider B.S."/>
            <person name="Simmons D.S."/>
            <person name="Sisson I.S."/>
            <person name="Tang L.-Y.T."/>
            <person name="Thornton R.T."/>
            <person name="Tisius J.T."/>
            <person name="Toledanes G.T."/>
            <person name="Trejos Z.T."/>
            <person name="Usmani K.U."/>
            <person name="Varghese R.V."/>
            <person name="Vattathil S.V."/>
            <person name="Vee V.V."/>
            <person name="Walker D.W."/>
            <person name="Weissenberger G.W."/>
            <person name="White C.W."/>
            <person name="Williams A.W."/>
            <person name="Woodworth J.W."/>
            <person name="Wright R.W."/>
            <person name="Zhu Y.Z."/>
            <person name="Han Y.H."/>
            <person name="Newsham I.N."/>
            <person name="Nazareth L.N."/>
            <person name="Worley K.W."/>
            <person name="Muzny D.M."/>
            <person name="Rogers J.R."/>
            <person name="Gibbs R.G."/>
        </authorList>
    </citation>
    <scope>NUCLEOTIDE SEQUENCE [LARGE SCALE GENOMIC DNA]</scope>
</reference>
<evidence type="ECO:0000256" key="2">
    <source>
        <dbReference type="ARBA" id="ARBA00023242"/>
    </source>
</evidence>
<evidence type="ECO:0000256" key="5">
    <source>
        <dbReference type="SAM" id="MobiDB-lite"/>
    </source>
</evidence>
<dbReference type="AlphaFoldDB" id="A0A2I3MNQ8"/>
<keyword evidence="8" id="KW-1185">Reference proteome</keyword>
<feature type="compositionally biased region" description="Basic residues" evidence="5">
    <location>
        <begin position="24"/>
        <end position="33"/>
    </location>
</feature>